<keyword evidence="5 8" id="KW-0804">Transcription</keyword>
<keyword evidence="4 8" id="KW-0238">DNA-binding</keyword>
<dbReference type="InterPro" id="IPR028624">
    <property type="entry name" value="Tscrpt_elong_fac_GreA/B"/>
</dbReference>
<evidence type="ECO:0000256" key="2">
    <source>
        <dbReference type="ARBA" id="ARBA00013729"/>
    </source>
</evidence>
<dbReference type="NCBIfam" id="TIGR01462">
    <property type="entry name" value="greA"/>
    <property type="match status" value="1"/>
</dbReference>
<dbReference type="InterPro" id="IPR036805">
    <property type="entry name" value="Tscrpt_elong_fac_GreA/B_N_sf"/>
</dbReference>
<organism evidence="12 13">
    <name type="scientific">SAR86 cluster bacterium</name>
    <dbReference type="NCBI Taxonomy" id="2030880"/>
    <lineage>
        <taxon>Bacteria</taxon>
        <taxon>Pseudomonadati</taxon>
        <taxon>Pseudomonadota</taxon>
        <taxon>Gammaproteobacteria</taxon>
        <taxon>SAR86 cluster</taxon>
    </lineage>
</organism>
<evidence type="ECO:0000259" key="11">
    <source>
        <dbReference type="Pfam" id="PF03449"/>
    </source>
</evidence>
<dbReference type="InterPro" id="IPR018151">
    <property type="entry name" value="TF_GreA/GreB_CS"/>
</dbReference>
<keyword evidence="12" id="KW-0648">Protein biosynthesis</keyword>
<dbReference type="HAMAP" id="MF_00105">
    <property type="entry name" value="GreA_GreB"/>
    <property type="match status" value="1"/>
</dbReference>
<evidence type="ECO:0000256" key="6">
    <source>
        <dbReference type="ARBA" id="ARBA00024916"/>
    </source>
</evidence>
<dbReference type="NCBIfam" id="NF001264">
    <property type="entry name" value="PRK00226.1-5"/>
    <property type="match status" value="1"/>
</dbReference>
<dbReference type="FunFam" id="3.10.50.30:FF:000001">
    <property type="entry name" value="Transcription elongation factor GreA"/>
    <property type="match status" value="1"/>
</dbReference>
<dbReference type="SUPFAM" id="SSF46557">
    <property type="entry name" value="GreA transcript cleavage protein, N-terminal domain"/>
    <property type="match status" value="1"/>
</dbReference>
<dbReference type="InterPro" id="IPR006359">
    <property type="entry name" value="Tscrpt_elong_fac_GreA"/>
</dbReference>
<evidence type="ECO:0000256" key="9">
    <source>
        <dbReference type="RuleBase" id="RU000556"/>
    </source>
</evidence>
<evidence type="ECO:0000256" key="3">
    <source>
        <dbReference type="ARBA" id="ARBA00023015"/>
    </source>
</evidence>
<dbReference type="GO" id="GO:0070063">
    <property type="term" value="F:RNA polymerase binding"/>
    <property type="evidence" value="ECO:0007669"/>
    <property type="project" value="InterPro"/>
</dbReference>
<dbReference type="SUPFAM" id="SSF54534">
    <property type="entry name" value="FKBP-like"/>
    <property type="match status" value="1"/>
</dbReference>
<dbReference type="InterPro" id="IPR023459">
    <property type="entry name" value="Tscrpt_elong_fac_GreA/B_fam"/>
</dbReference>
<dbReference type="NCBIfam" id="NF001263">
    <property type="entry name" value="PRK00226.1-4"/>
    <property type="match status" value="1"/>
</dbReference>
<evidence type="ECO:0000256" key="8">
    <source>
        <dbReference type="HAMAP-Rule" id="MF_00105"/>
    </source>
</evidence>
<keyword evidence="12" id="KW-0251">Elongation factor</keyword>
<protein>
    <recommendedName>
        <fullName evidence="2 8">Transcription elongation factor GreA</fullName>
    </recommendedName>
    <alternativeName>
        <fullName evidence="7 8">Transcript cleavage factor GreA</fullName>
    </alternativeName>
</protein>
<accession>A0A2A5CH65</accession>
<evidence type="ECO:0000256" key="4">
    <source>
        <dbReference type="ARBA" id="ARBA00023125"/>
    </source>
</evidence>
<dbReference type="PIRSF" id="PIRSF006092">
    <property type="entry name" value="GreA_GreB"/>
    <property type="match status" value="1"/>
</dbReference>
<dbReference type="Gene3D" id="3.10.50.30">
    <property type="entry name" value="Transcription elongation factor, GreA/GreB, C-terminal domain"/>
    <property type="match status" value="1"/>
</dbReference>
<dbReference type="PANTHER" id="PTHR30437:SF4">
    <property type="entry name" value="TRANSCRIPTION ELONGATION FACTOR GREA"/>
    <property type="match status" value="1"/>
</dbReference>
<evidence type="ECO:0000313" key="12">
    <source>
        <dbReference type="EMBL" id="PCJ42835.1"/>
    </source>
</evidence>
<proteinExistence type="inferred from homology"/>
<keyword evidence="3 8" id="KW-0805">Transcription regulation</keyword>
<reference evidence="13" key="1">
    <citation type="submission" date="2017-08" db="EMBL/GenBank/DDBJ databases">
        <title>A dynamic microbial community with high functional redundancy inhabits the cold, oxic subseafloor aquifer.</title>
        <authorList>
            <person name="Tully B.J."/>
            <person name="Wheat C.G."/>
            <person name="Glazer B.T."/>
            <person name="Huber J.A."/>
        </authorList>
    </citation>
    <scope>NUCLEOTIDE SEQUENCE [LARGE SCALE GENOMIC DNA]</scope>
</reference>
<dbReference type="PROSITE" id="PS00829">
    <property type="entry name" value="GREAB_1"/>
    <property type="match status" value="1"/>
</dbReference>
<dbReference type="Pfam" id="PF03449">
    <property type="entry name" value="GreA_GreB_N"/>
    <property type="match status" value="1"/>
</dbReference>
<dbReference type="FunFam" id="1.10.287.180:FF:000001">
    <property type="entry name" value="Transcription elongation factor GreA"/>
    <property type="match status" value="1"/>
</dbReference>
<evidence type="ECO:0000256" key="7">
    <source>
        <dbReference type="ARBA" id="ARBA00030776"/>
    </source>
</evidence>
<sequence>MRKVPMTSGGAEALRIELNELKTVKRPKIIQAIAEAREHGDLKENAEYHAAREQQSFCEGRINEIKGKLADSEIIDISKIPHTGKVIFGSTVALYSLDTEKKVIYQIVGEDEADVKNNKISVGSPISRAMMGKSEGDEIVVKAPGGDIEYEIETVQHI</sequence>
<dbReference type="GO" id="GO:0006354">
    <property type="term" value="P:DNA-templated transcription elongation"/>
    <property type="evidence" value="ECO:0007669"/>
    <property type="project" value="TreeGrafter"/>
</dbReference>
<dbReference type="GO" id="GO:0003677">
    <property type="term" value="F:DNA binding"/>
    <property type="evidence" value="ECO:0007669"/>
    <property type="project" value="UniProtKB-UniRule"/>
</dbReference>
<comment type="function">
    <text evidence="6 8 9">Necessary for efficient RNA polymerase transcription elongation past template-encoded arresting sites. The arresting sites in DNA have the property of trapping a certain fraction of elongating RNA polymerases that pass through, resulting in locked ternary complexes. Cleavage of the nascent transcript by cleavage factors such as GreA or GreB allows the resumption of elongation from the new 3'terminus. GreA releases sequences of 2 to 3 nucleotides.</text>
</comment>
<evidence type="ECO:0000256" key="1">
    <source>
        <dbReference type="ARBA" id="ARBA00008213"/>
    </source>
</evidence>
<dbReference type="InterPro" id="IPR036953">
    <property type="entry name" value="GreA/GreB_C_sf"/>
</dbReference>
<comment type="caution">
    <text evidence="12">The sequence shown here is derived from an EMBL/GenBank/DDBJ whole genome shotgun (WGS) entry which is preliminary data.</text>
</comment>
<evidence type="ECO:0000256" key="5">
    <source>
        <dbReference type="ARBA" id="ARBA00023163"/>
    </source>
</evidence>
<evidence type="ECO:0000259" key="10">
    <source>
        <dbReference type="Pfam" id="PF01272"/>
    </source>
</evidence>
<dbReference type="Gene3D" id="1.10.287.180">
    <property type="entry name" value="Transcription elongation factor, GreA/GreB, N-terminal domain"/>
    <property type="match status" value="1"/>
</dbReference>
<dbReference type="InterPro" id="IPR022691">
    <property type="entry name" value="Tscrpt_elong_fac_GreA/B_N"/>
</dbReference>
<dbReference type="EMBL" id="NVWI01000002">
    <property type="protein sequence ID" value="PCJ42835.1"/>
    <property type="molecule type" value="Genomic_DNA"/>
</dbReference>
<name>A0A2A5CH65_9GAMM</name>
<gene>
    <name evidence="8" type="primary">greA</name>
    <name evidence="12" type="ORF">COA71_04880</name>
</gene>
<dbReference type="Pfam" id="PF01272">
    <property type="entry name" value="GreA_GreB"/>
    <property type="match status" value="1"/>
</dbReference>
<dbReference type="PANTHER" id="PTHR30437">
    <property type="entry name" value="TRANSCRIPTION ELONGATION FACTOR GREA"/>
    <property type="match status" value="1"/>
</dbReference>
<dbReference type="NCBIfam" id="NF001261">
    <property type="entry name" value="PRK00226.1-2"/>
    <property type="match status" value="1"/>
</dbReference>
<dbReference type="AlphaFoldDB" id="A0A2A5CH65"/>
<dbReference type="Proteomes" id="UP000228987">
    <property type="component" value="Unassembled WGS sequence"/>
</dbReference>
<comment type="similarity">
    <text evidence="1 8 9">Belongs to the GreA/GreB family.</text>
</comment>
<dbReference type="GO" id="GO:0003746">
    <property type="term" value="F:translation elongation factor activity"/>
    <property type="evidence" value="ECO:0007669"/>
    <property type="project" value="UniProtKB-KW"/>
</dbReference>
<dbReference type="InterPro" id="IPR001437">
    <property type="entry name" value="Tscrpt_elong_fac_GreA/B_C"/>
</dbReference>
<feature type="domain" description="Transcription elongation factor GreA/GreB C-terminal" evidence="10">
    <location>
        <begin position="83"/>
        <end position="156"/>
    </location>
</feature>
<evidence type="ECO:0000313" key="13">
    <source>
        <dbReference type="Proteomes" id="UP000228987"/>
    </source>
</evidence>
<dbReference type="GO" id="GO:0032784">
    <property type="term" value="P:regulation of DNA-templated transcription elongation"/>
    <property type="evidence" value="ECO:0007669"/>
    <property type="project" value="UniProtKB-UniRule"/>
</dbReference>
<feature type="domain" description="Transcription elongation factor GreA/GreB N-terminal" evidence="11">
    <location>
        <begin position="4"/>
        <end position="74"/>
    </location>
</feature>